<dbReference type="Proteomes" id="UP000239388">
    <property type="component" value="Unassembled WGS sequence"/>
</dbReference>
<evidence type="ECO:0000256" key="1">
    <source>
        <dbReference type="SAM" id="Phobius"/>
    </source>
</evidence>
<organism evidence="2 3">
    <name type="scientific">Blastopirellula marina</name>
    <dbReference type="NCBI Taxonomy" id="124"/>
    <lineage>
        <taxon>Bacteria</taxon>
        <taxon>Pseudomonadati</taxon>
        <taxon>Planctomycetota</taxon>
        <taxon>Planctomycetia</taxon>
        <taxon>Pirellulales</taxon>
        <taxon>Pirellulaceae</taxon>
        <taxon>Blastopirellula</taxon>
    </lineage>
</organism>
<keyword evidence="1" id="KW-0812">Transmembrane</keyword>
<protein>
    <recommendedName>
        <fullName evidence="4">DUF2306 domain-containing protein</fullName>
    </recommendedName>
</protein>
<feature type="transmembrane region" description="Helical" evidence="1">
    <location>
        <begin position="35"/>
        <end position="56"/>
    </location>
</feature>
<dbReference type="AlphaFoldDB" id="A0A2S8FHW2"/>
<comment type="caution">
    <text evidence="2">The sequence shown here is derived from an EMBL/GenBank/DDBJ whole genome shotgun (WGS) entry which is preliminary data.</text>
</comment>
<dbReference type="EMBL" id="PUIB01000019">
    <property type="protein sequence ID" value="PQO31660.1"/>
    <property type="molecule type" value="Genomic_DNA"/>
</dbReference>
<feature type="transmembrane region" description="Helical" evidence="1">
    <location>
        <begin position="178"/>
        <end position="200"/>
    </location>
</feature>
<sequence>MVAFPCSSFNLLSQQECGAVKAHGPARRLATLKKLALVATVLLGVKVVVSIVLQYGDYFPPNFDSSFLVGREKSFTGIYPPAFYAHIIAGPITLLLAAYLMFSGKRKTQQKLHRRLGKLQVLLVLGVIVPSGLIMAIWAFSGPIAGVAFALQSIATGITAAMAARYAMRKKIAIHQIWATRCFVLLISPLIFRLASGVLIVTESESVEAYRVNAWLSWLVPLLVYEVWRCRQQRTRKSALAERRLMEATS</sequence>
<gene>
    <name evidence="2" type="ORF">C5Y98_19790</name>
</gene>
<accession>A0A2S8FHW2</accession>
<proteinExistence type="predicted"/>
<evidence type="ECO:0000313" key="2">
    <source>
        <dbReference type="EMBL" id="PQO31660.1"/>
    </source>
</evidence>
<feature type="transmembrane region" description="Helical" evidence="1">
    <location>
        <begin position="147"/>
        <end position="166"/>
    </location>
</feature>
<reference evidence="2 3" key="1">
    <citation type="submission" date="2018-02" db="EMBL/GenBank/DDBJ databases">
        <title>Comparative genomes isolates from brazilian mangrove.</title>
        <authorList>
            <person name="Araujo J.E."/>
            <person name="Taketani R.G."/>
            <person name="Silva M.C.P."/>
            <person name="Loureco M.V."/>
            <person name="Andreote F.D."/>
        </authorList>
    </citation>
    <scope>NUCLEOTIDE SEQUENCE [LARGE SCALE GENOMIC DNA]</scope>
    <source>
        <strain evidence="2 3">NAP PRIS-MGV</strain>
    </source>
</reference>
<name>A0A2S8FHW2_9BACT</name>
<feature type="transmembrane region" description="Helical" evidence="1">
    <location>
        <begin position="212"/>
        <end position="228"/>
    </location>
</feature>
<feature type="transmembrane region" description="Helical" evidence="1">
    <location>
        <begin position="122"/>
        <end position="141"/>
    </location>
</feature>
<dbReference type="Pfam" id="PF10067">
    <property type="entry name" value="DUF2306"/>
    <property type="match status" value="1"/>
</dbReference>
<keyword evidence="1" id="KW-1133">Transmembrane helix</keyword>
<keyword evidence="1" id="KW-0472">Membrane</keyword>
<evidence type="ECO:0008006" key="4">
    <source>
        <dbReference type="Google" id="ProtNLM"/>
    </source>
</evidence>
<feature type="transmembrane region" description="Helical" evidence="1">
    <location>
        <begin position="83"/>
        <end position="102"/>
    </location>
</feature>
<evidence type="ECO:0000313" key="3">
    <source>
        <dbReference type="Proteomes" id="UP000239388"/>
    </source>
</evidence>
<dbReference type="InterPro" id="IPR018750">
    <property type="entry name" value="DUF2306_membrane"/>
</dbReference>